<dbReference type="PANTHER" id="PTHR43009">
    <property type="entry name" value="HOMOGENTISATE SOLANESYLTRANSFERASE, CHLOROPLASTIC"/>
    <property type="match status" value="1"/>
</dbReference>
<proteinExistence type="inferred from homology"/>
<evidence type="ECO:0000256" key="2">
    <source>
        <dbReference type="ARBA" id="ARBA00022679"/>
    </source>
</evidence>
<gene>
    <name evidence="4" type="ORF">Fmac_008229</name>
</gene>
<evidence type="ECO:0000256" key="3">
    <source>
        <dbReference type="SAM" id="Phobius"/>
    </source>
</evidence>
<evidence type="ECO:0000313" key="5">
    <source>
        <dbReference type="Proteomes" id="UP001603857"/>
    </source>
</evidence>
<keyword evidence="3" id="KW-1133">Transmembrane helix</keyword>
<feature type="transmembrane region" description="Helical" evidence="3">
    <location>
        <begin position="85"/>
        <end position="104"/>
    </location>
</feature>
<feature type="transmembrane region" description="Helical" evidence="3">
    <location>
        <begin position="116"/>
        <end position="137"/>
    </location>
</feature>
<dbReference type="GO" id="GO:0016740">
    <property type="term" value="F:transferase activity"/>
    <property type="evidence" value="ECO:0007669"/>
    <property type="project" value="UniProtKB-KW"/>
</dbReference>
<dbReference type="AlphaFoldDB" id="A0ABD1MWW5"/>
<evidence type="ECO:0000256" key="1">
    <source>
        <dbReference type="ARBA" id="ARBA00005985"/>
    </source>
</evidence>
<comment type="similarity">
    <text evidence="1">Belongs to the UbiA prenyltransferase family.</text>
</comment>
<dbReference type="PANTHER" id="PTHR43009:SF6">
    <property type="entry name" value="HOMOGENTISATE PHYTYLTRANSFERASE 1, CHLOROPLASTIC"/>
    <property type="match status" value="1"/>
</dbReference>
<dbReference type="EMBL" id="JBGMDY010000003">
    <property type="protein sequence ID" value="KAL2340289.1"/>
    <property type="molecule type" value="Genomic_DNA"/>
</dbReference>
<dbReference type="Proteomes" id="UP001603857">
    <property type="component" value="Unassembled WGS sequence"/>
</dbReference>
<evidence type="ECO:0000313" key="4">
    <source>
        <dbReference type="EMBL" id="KAL2340289.1"/>
    </source>
</evidence>
<protein>
    <submittedName>
        <fullName evidence="4">Uncharacterized protein</fullName>
    </submittedName>
</protein>
<keyword evidence="3" id="KW-0812">Transmembrane</keyword>
<reference evidence="4 5" key="1">
    <citation type="submission" date="2024-08" db="EMBL/GenBank/DDBJ databases">
        <title>Insights into the chromosomal genome structure of Flemingia macrophylla.</title>
        <authorList>
            <person name="Ding Y."/>
            <person name="Zhao Y."/>
            <person name="Bi W."/>
            <person name="Wu M."/>
            <person name="Zhao G."/>
            <person name="Gong Y."/>
            <person name="Li W."/>
            <person name="Zhang P."/>
        </authorList>
    </citation>
    <scope>NUCLEOTIDE SEQUENCE [LARGE SCALE GENOMIC DNA]</scope>
    <source>
        <strain evidence="4">DYQJB</strain>
        <tissue evidence="4">Leaf</tissue>
    </source>
</reference>
<keyword evidence="3" id="KW-0472">Membrane</keyword>
<name>A0ABD1MWW5_9FABA</name>
<comment type="caution">
    <text evidence="4">The sequence shown here is derived from an EMBL/GenBank/DDBJ whole genome shotgun (WGS) entry which is preliminary data.</text>
</comment>
<organism evidence="4 5">
    <name type="scientific">Flemingia macrophylla</name>
    <dbReference type="NCBI Taxonomy" id="520843"/>
    <lineage>
        <taxon>Eukaryota</taxon>
        <taxon>Viridiplantae</taxon>
        <taxon>Streptophyta</taxon>
        <taxon>Embryophyta</taxon>
        <taxon>Tracheophyta</taxon>
        <taxon>Spermatophyta</taxon>
        <taxon>Magnoliopsida</taxon>
        <taxon>eudicotyledons</taxon>
        <taxon>Gunneridae</taxon>
        <taxon>Pentapetalae</taxon>
        <taxon>rosids</taxon>
        <taxon>fabids</taxon>
        <taxon>Fabales</taxon>
        <taxon>Fabaceae</taxon>
        <taxon>Papilionoideae</taxon>
        <taxon>50 kb inversion clade</taxon>
        <taxon>NPAAA clade</taxon>
        <taxon>indigoferoid/millettioid clade</taxon>
        <taxon>Phaseoleae</taxon>
        <taxon>Flemingia</taxon>
    </lineage>
</organism>
<accession>A0ABD1MWW5</accession>
<keyword evidence="2" id="KW-0808">Transferase</keyword>
<sequence length="212" mass="23763">MYILKNTSCYLRKVSWYKGQKIQTAYPIERHHCRCIEATSTSKKCTKSYVVKAVSGELFESESQDPSPKSLLASAKDSLNTFIRFIRPVALMASVIKIICISLIAVENLSDISPTYFIGLFKALAVILPINIYVVGVNHLADYEIDKDIPDTEGDKKFGIRSASVLLGQEKGLGYAFLASILWHRAKSIDVKDRAATESFYVFLWKGFASYL</sequence>
<keyword evidence="5" id="KW-1185">Reference proteome</keyword>